<evidence type="ECO:0000313" key="1">
    <source>
        <dbReference type="EMBL" id="RMB11982.1"/>
    </source>
</evidence>
<proteinExistence type="predicted"/>
<keyword evidence="2" id="KW-1185">Reference proteome</keyword>
<accession>A0A3M0CR61</accession>
<dbReference type="AlphaFoldDB" id="A0A3M0CR61"/>
<sequence length="877" mass="90816">MIIHRLCGGLGSGMLLGMFLGMPMAAGPVAALQTDKHSTDTITLKITSSNGLGLDSIAGLPDGQTCTFPATTGPTPTSCSVSVTAGTRITMTPGFNTNGTGLPGVLGQYFVTGGSGLCTNAVSGPFTITVDKPKTGDTADCTIDTGTYGLNGLWGYEGQADVLSAGPLFGLSTHVGAAISMDGAALTYLGGTDGRAVWYGITAQPLPDAPSGAPLFTGTASEFTGGGAVEGGPSQKAYRLKSVVADIRLAFDTPESGRLTWTPHSGGTTITKEIVLLQPVPMADSVTSATNGTTPGPFANGRYMSAIPDAYQQGVSYFASLIPFAHGTALASTFLNALSFDPDGAAIWHTGLLEAIWNNDAWQVGQGTLTRYKGGNAIDGTGKGTLKAVDTLDVTGALSDTTGTLTLARAGGGHVDTTLSPDTGWKHGTWLQVLNENTTLAHPNIAFFPAGGAMGSQVTYFKPGAGSGFEKKTVKGWTSIPLADIVDGSLFIRNDPGAGDTGINGTVYLSDDAMSFPGKAGPNPTDCNDPNFDIRWQPFEVGGDYDLTYINVYAIPVAMRYMGFYNQGTATQGQLKTLKSDLLAAASVTPATLPTCTKTNGDKVTIKPDMSTRILSPVYDDTIGYYPGFGDAVKNAPWSHIVIADQYNGVAAASIPANPPCADSAYQPLNYQTDSLAYTFQPPKTKTGHGKYTLTVKGHTWSPALADPDGPKKGGTPPNGAVSFTMTADTLSPDAFSKAIMESVVSYNVTSTVCQSGGGTVSDQNGSNDVFSAIARDLLAGFSSGFINSSAYVNGGAANQWSYQWWTTPVAFAGLGGYPVPAAGQANYNVWGNAVFKPFGFGVYGFQYGDRFKTASPLVPVSTGPVELILLEEGPTP</sequence>
<organism evidence="1 2">
    <name type="scientific">Eilatimonas milleporae</name>
    <dbReference type="NCBI Taxonomy" id="911205"/>
    <lineage>
        <taxon>Bacteria</taxon>
        <taxon>Pseudomonadati</taxon>
        <taxon>Pseudomonadota</taxon>
        <taxon>Alphaproteobacteria</taxon>
        <taxon>Kordiimonadales</taxon>
        <taxon>Kordiimonadaceae</taxon>
        <taxon>Eilatimonas</taxon>
    </lineage>
</organism>
<reference evidence="1 2" key="1">
    <citation type="submission" date="2018-10" db="EMBL/GenBank/DDBJ databases">
        <title>Genomic Encyclopedia of Archaeal and Bacterial Type Strains, Phase II (KMG-II): from individual species to whole genera.</title>
        <authorList>
            <person name="Goeker M."/>
        </authorList>
    </citation>
    <scope>NUCLEOTIDE SEQUENCE [LARGE SCALE GENOMIC DNA]</scope>
    <source>
        <strain evidence="1 2">DSM 25217</strain>
    </source>
</reference>
<dbReference type="EMBL" id="REFR01000009">
    <property type="protein sequence ID" value="RMB11982.1"/>
    <property type="molecule type" value="Genomic_DNA"/>
</dbReference>
<dbReference type="Proteomes" id="UP000271227">
    <property type="component" value="Unassembled WGS sequence"/>
</dbReference>
<dbReference type="RefSeq" id="WP_147453439.1">
    <property type="nucleotide sequence ID" value="NZ_REFR01000009.1"/>
</dbReference>
<protein>
    <submittedName>
        <fullName evidence="1">Uncharacterized protein</fullName>
    </submittedName>
</protein>
<name>A0A3M0CR61_9PROT</name>
<comment type="caution">
    <text evidence="1">The sequence shown here is derived from an EMBL/GenBank/DDBJ whole genome shotgun (WGS) entry which is preliminary data.</text>
</comment>
<gene>
    <name evidence="1" type="ORF">BXY39_0470</name>
</gene>
<dbReference type="InParanoid" id="A0A3M0CR61"/>
<dbReference type="OrthoDB" id="8812081at2"/>
<evidence type="ECO:0000313" key="2">
    <source>
        <dbReference type="Proteomes" id="UP000271227"/>
    </source>
</evidence>